<evidence type="ECO:0000256" key="1">
    <source>
        <dbReference type="ARBA" id="ARBA00022448"/>
    </source>
</evidence>
<dbReference type="RefSeq" id="WP_283400730.1">
    <property type="nucleotide sequence ID" value="NZ_FXUB01000003.1"/>
</dbReference>
<dbReference type="InterPro" id="IPR027417">
    <property type="entry name" value="P-loop_NTPase"/>
</dbReference>
<protein>
    <submittedName>
        <fullName evidence="5">Phospholipid/cholesterol/gamma-HCH transport system ATP-binding protein</fullName>
    </submittedName>
</protein>
<evidence type="ECO:0000256" key="3">
    <source>
        <dbReference type="ARBA" id="ARBA00022840"/>
    </source>
</evidence>
<dbReference type="SMART" id="SM00382">
    <property type="entry name" value="AAA"/>
    <property type="match status" value="1"/>
</dbReference>
<dbReference type="GO" id="GO:0005524">
    <property type="term" value="F:ATP binding"/>
    <property type="evidence" value="ECO:0007669"/>
    <property type="project" value="UniProtKB-KW"/>
</dbReference>
<evidence type="ECO:0000313" key="6">
    <source>
        <dbReference type="Proteomes" id="UP001157911"/>
    </source>
</evidence>
<sequence>MKEAIVVKHLKKSFGSKVVHRDVTFTVYDREIFVIMGPSGTGKSVLLKQIAGLIKPDDGYIEVYGMDILSLDEEKVIEFRETLTYVFQSGALFDSYPVWYNVAFYLIEKKGISEREAKKEASYYLSLLGLSGTEDLYPSELSGGMRKRVAVARALCMNPKCILFDEPTSGLDPVMTAIFDNLILKLRKELGKTCVVVSHDVNSAFRIADRIAILWNGTIVEVGTPEEIRNSSNPVVKQFINGEPEGPITEMMERENEQINA</sequence>
<keyword evidence="1" id="KW-0813">Transport</keyword>
<dbReference type="InterPro" id="IPR017871">
    <property type="entry name" value="ABC_transporter-like_CS"/>
</dbReference>
<reference evidence="5 6" key="1">
    <citation type="submission" date="2017-05" db="EMBL/GenBank/DDBJ databases">
        <authorList>
            <person name="Varghese N."/>
            <person name="Submissions S."/>
        </authorList>
    </citation>
    <scope>NUCLEOTIDE SEQUENCE [LARGE SCALE GENOMIC DNA]</scope>
    <source>
        <strain evidence="5 6">DSM 15522</strain>
    </source>
</reference>
<comment type="caution">
    <text evidence="5">The sequence shown here is derived from an EMBL/GenBank/DDBJ whole genome shotgun (WGS) entry which is preliminary data.</text>
</comment>
<dbReference type="Pfam" id="PF00005">
    <property type="entry name" value="ABC_tran"/>
    <property type="match status" value="1"/>
</dbReference>
<gene>
    <name evidence="5" type="ORF">SAMN06265339_1272</name>
</gene>
<feature type="domain" description="ABC transporter" evidence="4">
    <location>
        <begin position="5"/>
        <end position="241"/>
    </location>
</feature>
<dbReference type="EMBL" id="FXUB01000003">
    <property type="protein sequence ID" value="SMP14098.1"/>
    <property type="molecule type" value="Genomic_DNA"/>
</dbReference>
<accession>A0ABY1NN87</accession>
<organism evidence="5 6">
    <name type="scientific">Desulfurobacterium pacificum</name>
    <dbReference type="NCBI Taxonomy" id="240166"/>
    <lineage>
        <taxon>Bacteria</taxon>
        <taxon>Pseudomonadati</taxon>
        <taxon>Aquificota</taxon>
        <taxon>Aquificia</taxon>
        <taxon>Desulfurobacteriales</taxon>
        <taxon>Desulfurobacteriaceae</taxon>
        <taxon>Desulfurobacterium</taxon>
    </lineage>
</organism>
<dbReference type="SUPFAM" id="SSF52540">
    <property type="entry name" value="P-loop containing nucleoside triphosphate hydrolases"/>
    <property type="match status" value="1"/>
</dbReference>
<evidence type="ECO:0000259" key="4">
    <source>
        <dbReference type="PROSITE" id="PS50893"/>
    </source>
</evidence>
<keyword evidence="6" id="KW-1185">Reference proteome</keyword>
<dbReference type="PROSITE" id="PS00211">
    <property type="entry name" value="ABC_TRANSPORTER_1"/>
    <property type="match status" value="1"/>
</dbReference>
<dbReference type="InterPro" id="IPR003439">
    <property type="entry name" value="ABC_transporter-like_ATP-bd"/>
</dbReference>
<dbReference type="PROSITE" id="PS50893">
    <property type="entry name" value="ABC_TRANSPORTER_2"/>
    <property type="match status" value="1"/>
</dbReference>
<dbReference type="PANTHER" id="PTHR43023">
    <property type="entry name" value="PROTEIN TRIGALACTOSYLDIACYLGLYCEROL 3, CHLOROPLASTIC"/>
    <property type="match status" value="1"/>
</dbReference>
<keyword evidence="3 5" id="KW-0067">ATP-binding</keyword>
<keyword evidence="2" id="KW-0547">Nucleotide-binding</keyword>
<dbReference type="Proteomes" id="UP001157911">
    <property type="component" value="Unassembled WGS sequence"/>
</dbReference>
<evidence type="ECO:0000256" key="2">
    <source>
        <dbReference type="ARBA" id="ARBA00022741"/>
    </source>
</evidence>
<dbReference type="Gene3D" id="3.40.50.300">
    <property type="entry name" value="P-loop containing nucleotide triphosphate hydrolases"/>
    <property type="match status" value="1"/>
</dbReference>
<proteinExistence type="predicted"/>
<evidence type="ECO:0000313" key="5">
    <source>
        <dbReference type="EMBL" id="SMP14098.1"/>
    </source>
</evidence>
<name>A0ABY1NN87_9BACT</name>
<dbReference type="PANTHER" id="PTHR43023:SF6">
    <property type="entry name" value="INTERMEMBRANE PHOSPHOLIPID TRANSPORT SYSTEM ATP-BINDING PROTEIN MLAF"/>
    <property type="match status" value="1"/>
</dbReference>
<dbReference type="InterPro" id="IPR003593">
    <property type="entry name" value="AAA+_ATPase"/>
</dbReference>